<gene>
    <name evidence="3" type="ORF">MU846_09460</name>
</gene>
<keyword evidence="4" id="KW-1185">Reference proteome</keyword>
<dbReference type="InterPro" id="IPR007055">
    <property type="entry name" value="BON_dom"/>
</dbReference>
<evidence type="ECO:0000313" key="4">
    <source>
        <dbReference type="Proteomes" id="UP001165524"/>
    </source>
</evidence>
<dbReference type="PROSITE" id="PS51257">
    <property type="entry name" value="PROKAR_LIPOPROTEIN"/>
    <property type="match status" value="1"/>
</dbReference>
<proteinExistence type="predicted"/>
<sequence length="197" mass="21431">MAGKAWRVLMSCGLALGLALGGAGCASMTASWSDEPVDRDHGKRTWGARIEDGSIERKVRINMLRDNPRFSSEASFEVISFNGNVLLVGEVPDAELKARASDIAGRVRHVRNVHNELQIGPPSSWLAGFNDGWLSTKAKSRLLLDSEAPGRRTKVVTANGVIYLMGLLTRAEADAVVAQVQRVYGAQKIVKIIEYID</sequence>
<feature type="domain" description="BON" evidence="2">
    <location>
        <begin position="51"/>
        <end position="121"/>
    </location>
</feature>
<feature type="signal peptide" evidence="1">
    <location>
        <begin position="1"/>
        <end position="26"/>
    </location>
</feature>
<dbReference type="Proteomes" id="UP001165524">
    <property type="component" value="Unassembled WGS sequence"/>
</dbReference>
<keyword evidence="1" id="KW-0732">Signal</keyword>
<dbReference type="RefSeq" id="WP_246952037.1">
    <property type="nucleotide sequence ID" value="NZ_JALKII010000005.1"/>
</dbReference>
<dbReference type="Gene3D" id="3.40.1520.20">
    <property type="match status" value="1"/>
</dbReference>
<evidence type="ECO:0000313" key="3">
    <source>
        <dbReference type="EMBL" id="MCK0537938.1"/>
    </source>
</evidence>
<dbReference type="PANTHER" id="PTHR34606:SF4">
    <property type="entry name" value="OUTER MEMBRANE LIPOPROTEIN DOLP"/>
    <property type="match status" value="1"/>
</dbReference>
<dbReference type="EMBL" id="JALKII010000005">
    <property type="protein sequence ID" value="MCK0537938.1"/>
    <property type="molecule type" value="Genomic_DNA"/>
</dbReference>
<feature type="chain" id="PRO_5045838280" evidence="1">
    <location>
        <begin position="27"/>
        <end position="197"/>
    </location>
</feature>
<dbReference type="PANTHER" id="PTHR34606">
    <property type="entry name" value="BON DOMAIN-CONTAINING PROTEIN"/>
    <property type="match status" value="1"/>
</dbReference>
<accession>A0ABT0E7X8</accession>
<evidence type="ECO:0000259" key="2">
    <source>
        <dbReference type="PROSITE" id="PS50914"/>
    </source>
</evidence>
<reference evidence="3" key="1">
    <citation type="submission" date="2022-04" db="EMBL/GenBank/DDBJ databases">
        <title>Alcanivorax sp. CY1518 draft genome sequence.</title>
        <authorList>
            <person name="Zhao G."/>
            <person name="An M."/>
        </authorList>
    </citation>
    <scope>NUCLEOTIDE SEQUENCE</scope>
    <source>
        <strain evidence="3">CY1518</strain>
    </source>
</reference>
<dbReference type="PROSITE" id="PS50914">
    <property type="entry name" value="BON"/>
    <property type="match status" value="1"/>
</dbReference>
<dbReference type="Pfam" id="PF04972">
    <property type="entry name" value="BON"/>
    <property type="match status" value="2"/>
</dbReference>
<evidence type="ECO:0000256" key="1">
    <source>
        <dbReference type="SAM" id="SignalP"/>
    </source>
</evidence>
<protein>
    <submittedName>
        <fullName evidence="3">BON domain-containing protein</fullName>
    </submittedName>
</protein>
<organism evidence="3 4">
    <name type="scientific">Alcanivorax quisquiliarum</name>
    <dbReference type="NCBI Taxonomy" id="2933565"/>
    <lineage>
        <taxon>Bacteria</taxon>
        <taxon>Pseudomonadati</taxon>
        <taxon>Pseudomonadota</taxon>
        <taxon>Gammaproteobacteria</taxon>
        <taxon>Oceanospirillales</taxon>
        <taxon>Alcanivoracaceae</taxon>
        <taxon>Alcanivorax</taxon>
    </lineage>
</organism>
<name>A0ABT0E7X8_9GAMM</name>
<dbReference type="InterPro" id="IPR051686">
    <property type="entry name" value="Lipoprotein_DolP"/>
</dbReference>
<comment type="caution">
    <text evidence="3">The sequence shown here is derived from an EMBL/GenBank/DDBJ whole genome shotgun (WGS) entry which is preliminary data.</text>
</comment>